<keyword evidence="2" id="KW-1185">Reference proteome</keyword>
<evidence type="ECO:0000313" key="1">
    <source>
        <dbReference type="EMBL" id="TEA18511.1"/>
    </source>
</evidence>
<name>A0A4R8TJU5_9PEZI</name>
<dbReference type="Proteomes" id="UP000295604">
    <property type="component" value="Unassembled WGS sequence"/>
</dbReference>
<sequence length="120" mass="13301">MIAISTARARNLQLLFRLKDLARLFKQGRDHGLLWTGDPRRRGIDVPGARWAGESEGFQPETAELGPLVGRVWPARHQGRFAPLLLLRQKPLLGLRPPTEDLVADGGYNATTCDANIPPE</sequence>
<reference evidence="1 2" key="1">
    <citation type="submission" date="2018-11" db="EMBL/GenBank/DDBJ databases">
        <title>Genome sequence and assembly of Colletotrichum sidae.</title>
        <authorList>
            <person name="Gan P."/>
            <person name="Shirasu K."/>
        </authorList>
    </citation>
    <scope>NUCLEOTIDE SEQUENCE [LARGE SCALE GENOMIC DNA]</scope>
    <source>
        <strain evidence="1 2">CBS 518.97</strain>
    </source>
</reference>
<accession>A0A4R8TJU5</accession>
<protein>
    <submittedName>
        <fullName evidence="1">Uncharacterized protein</fullName>
    </submittedName>
</protein>
<comment type="caution">
    <text evidence="1">The sequence shown here is derived from an EMBL/GenBank/DDBJ whole genome shotgun (WGS) entry which is preliminary data.</text>
</comment>
<proteinExistence type="predicted"/>
<dbReference type="EMBL" id="QAPF01000063">
    <property type="protein sequence ID" value="TEA18511.1"/>
    <property type="molecule type" value="Genomic_DNA"/>
</dbReference>
<organism evidence="1 2">
    <name type="scientific">Colletotrichum sidae</name>
    <dbReference type="NCBI Taxonomy" id="1347389"/>
    <lineage>
        <taxon>Eukaryota</taxon>
        <taxon>Fungi</taxon>
        <taxon>Dikarya</taxon>
        <taxon>Ascomycota</taxon>
        <taxon>Pezizomycotina</taxon>
        <taxon>Sordariomycetes</taxon>
        <taxon>Hypocreomycetidae</taxon>
        <taxon>Glomerellales</taxon>
        <taxon>Glomerellaceae</taxon>
        <taxon>Colletotrichum</taxon>
        <taxon>Colletotrichum orbiculare species complex</taxon>
    </lineage>
</organism>
<dbReference type="AlphaFoldDB" id="A0A4R8TJU5"/>
<gene>
    <name evidence="1" type="ORF">C8034_v010941</name>
</gene>
<evidence type="ECO:0000313" key="2">
    <source>
        <dbReference type="Proteomes" id="UP000295604"/>
    </source>
</evidence>